<proteinExistence type="predicted"/>
<gene>
    <name evidence="3" type="ORF">EJV47_24560</name>
</gene>
<protein>
    <submittedName>
        <fullName evidence="3">Uncharacterized protein</fullName>
    </submittedName>
</protein>
<organism evidence="3 4">
    <name type="scientific">Hymenobacter gummosus</name>
    <dbReference type="NCBI Taxonomy" id="1776032"/>
    <lineage>
        <taxon>Bacteria</taxon>
        <taxon>Pseudomonadati</taxon>
        <taxon>Bacteroidota</taxon>
        <taxon>Cytophagia</taxon>
        <taxon>Cytophagales</taxon>
        <taxon>Hymenobacteraceae</taxon>
        <taxon>Hymenobacter</taxon>
    </lineage>
</organism>
<feature type="region of interest" description="Disordered" evidence="2">
    <location>
        <begin position="21"/>
        <end position="41"/>
    </location>
</feature>
<feature type="compositionally biased region" description="Pro residues" evidence="2">
    <location>
        <begin position="25"/>
        <end position="41"/>
    </location>
</feature>
<dbReference type="RefSeq" id="WP_126695861.1">
    <property type="nucleotide sequence ID" value="NZ_RXOF01000019.1"/>
</dbReference>
<evidence type="ECO:0000256" key="1">
    <source>
        <dbReference type="SAM" id="Coils"/>
    </source>
</evidence>
<evidence type="ECO:0000313" key="3">
    <source>
        <dbReference type="EMBL" id="RTQ45664.1"/>
    </source>
</evidence>
<reference evidence="3 4" key="1">
    <citation type="submission" date="2018-12" db="EMBL/GenBank/DDBJ databases">
        <title>Hymenobacter gummosus sp. nov., isolated from a spring.</title>
        <authorList>
            <person name="Nie L."/>
        </authorList>
    </citation>
    <scope>NUCLEOTIDE SEQUENCE [LARGE SCALE GENOMIC DNA]</scope>
    <source>
        <strain evidence="3 4">KCTC 52166</strain>
    </source>
</reference>
<accession>A0A431TW90</accession>
<sequence>MAIFDNLAKATKNFFIEEDGAAAPKPAPQPRPLPGTGPVAPPFAAAAPAAPNAAGAPLPGFSLAAPAAPAQPEQRHLDHINGLLAGNGKDFVAYTKMVRSMAASGLTGPVLYQTAYHAFAAVTGLSVPELLASADQFERTLQSDRNKVLERHQEKLGEIKIPNTRPSTIVQLLAQEQKLQADLAELTRQLEAKSQELQATQQQLGEERQRAQMALASYELANANAATELRAHFQAAQNFLLTLGAVK</sequence>
<dbReference type="Proteomes" id="UP000282184">
    <property type="component" value="Unassembled WGS sequence"/>
</dbReference>
<evidence type="ECO:0000256" key="2">
    <source>
        <dbReference type="SAM" id="MobiDB-lite"/>
    </source>
</evidence>
<keyword evidence="1" id="KW-0175">Coiled coil</keyword>
<name>A0A431TW90_9BACT</name>
<dbReference type="EMBL" id="RXOF01000019">
    <property type="protein sequence ID" value="RTQ45664.1"/>
    <property type="molecule type" value="Genomic_DNA"/>
</dbReference>
<feature type="coiled-coil region" evidence="1">
    <location>
        <begin position="169"/>
        <end position="210"/>
    </location>
</feature>
<dbReference type="OrthoDB" id="880439at2"/>
<dbReference type="AlphaFoldDB" id="A0A431TW90"/>
<evidence type="ECO:0000313" key="4">
    <source>
        <dbReference type="Proteomes" id="UP000282184"/>
    </source>
</evidence>
<keyword evidence="4" id="KW-1185">Reference proteome</keyword>
<comment type="caution">
    <text evidence="3">The sequence shown here is derived from an EMBL/GenBank/DDBJ whole genome shotgun (WGS) entry which is preliminary data.</text>
</comment>